<sequence>MSQIRIRAIAGLQPQDVFTVSRTFTDEDVNRFGEISKDYNPVHYNELFAAQKNFDGCICHGLLIGSMLTEIGGQIGWLATEMTFKFKRPVYIGDRVTCTFTINSIDEKGYASGKAEFTNQNHTVVLTAQLKGIVPGRQERSLMKDSLSTA</sequence>
<organism evidence="2 3">
    <name type="scientific">Desulforhopalus singaporensis</name>
    <dbReference type="NCBI Taxonomy" id="91360"/>
    <lineage>
        <taxon>Bacteria</taxon>
        <taxon>Pseudomonadati</taxon>
        <taxon>Thermodesulfobacteriota</taxon>
        <taxon>Desulfobulbia</taxon>
        <taxon>Desulfobulbales</taxon>
        <taxon>Desulfocapsaceae</taxon>
        <taxon>Desulforhopalus</taxon>
    </lineage>
</organism>
<dbReference type="Gene3D" id="3.10.129.10">
    <property type="entry name" value="Hotdog Thioesterase"/>
    <property type="match status" value="1"/>
</dbReference>
<dbReference type="GO" id="GO:0019171">
    <property type="term" value="F:(3R)-hydroxyacyl-[acyl-carrier-protein] dehydratase activity"/>
    <property type="evidence" value="ECO:0007669"/>
    <property type="project" value="TreeGrafter"/>
</dbReference>
<dbReference type="SUPFAM" id="SSF54637">
    <property type="entry name" value="Thioesterase/thiol ester dehydrase-isomerase"/>
    <property type="match status" value="1"/>
</dbReference>
<evidence type="ECO:0000259" key="1">
    <source>
        <dbReference type="Pfam" id="PF01575"/>
    </source>
</evidence>
<dbReference type="OrthoDB" id="9800237at2"/>
<dbReference type="RefSeq" id="WP_092223909.1">
    <property type="nucleotide sequence ID" value="NZ_FNJI01000020.1"/>
</dbReference>
<accession>A0A1H0SU19</accession>
<gene>
    <name evidence="2" type="ORF">SAMN05660330_02822</name>
</gene>
<dbReference type="PANTHER" id="PTHR43437:SF3">
    <property type="entry name" value="HYDROXYACYL-THIOESTER DEHYDRATASE TYPE 2, MITOCHONDRIAL"/>
    <property type="match status" value="1"/>
</dbReference>
<feature type="domain" description="MaoC-like" evidence="1">
    <location>
        <begin position="19"/>
        <end position="109"/>
    </location>
</feature>
<evidence type="ECO:0000313" key="3">
    <source>
        <dbReference type="Proteomes" id="UP000199073"/>
    </source>
</evidence>
<reference evidence="2 3" key="1">
    <citation type="submission" date="2016-10" db="EMBL/GenBank/DDBJ databases">
        <authorList>
            <person name="de Groot N.N."/>
        </authorList>
    </citation>
    <scope>NUCLEOTIDE SEQUENCE [LARGE SCALE GENOMIC DNA]</scope>
    <source>
        <strain evidence="2 3">DSM 12130</strain>
    </source>
</reference>
<protein>
    <submittedName>
        <fullName evidence="2">Acyl dehydratase</fullName>
    </submittedName>
</protein>
<proteinExistence type="predicted"/>
<dbReference type="InterPro" id="IPR002539">
    <property type="entry name" value="MaoC-like_dom"/>
</dbReference>
<dbReference type="EMBL" id="FNJI01000020">
    <property type="protein sequence ID" value="SDP45115.1"/>
    <property type="molecule type" value="Genomic_DNA"/>
</dbReference>
<keyword evidence="3" id="KW-1185">Reference proteome</keyword>
<dbReference type="InterPro" id="IPR029069">
    <property type="entry name" value="HotDog_dom_sf"/>
</dbReference>
<dbReference type="GO" id="GO:0006633">
    <property type="term" value="P:fatty acid biosynthetic process"/>
    <property type="evidence" value="ECO:0007669"/>
    <property type="project" value="TreeGrafter"/>
</dbReference>
<evidence type="ECO:0000313" key="2">
    <source>
        <dbReference type="EMBL" id="SDP45115.1"/>
    </source>
</evidence>
<dbReference type="InterPro" id="IPR050965">
    <property type="entry name" value="UPF0336/Enoyl-CoA_hydratase"/>
</dbReference>
<dbReference type="AlphaFoldDB" id="A0A1H0SU19"/>
<dbReference type="Pfam" id="PF01575">
    <property type="entry name" value="MaoC_dehydratas"/>
    <property type="match status" value="1"/>
</dbReference>
<dbReference type="PANTHER" id="PTHR43437">
    <property type="entry name" value="HYDROXYACYL-THIOESTER DEHYDRATASE TYPE 2, MITOCHONDRIAL-RELATED"/>
    <property type="match status" value="1"/>
</dbReference>
<dbReference type="STRING" id="91360.SAMN05660330_02822"/>
<dbReference type="Proteomes" id="UP000199073">
    <property type="component" value="Unassembled WGS sequence"/>
</dbReference>
<name>A0A1H0SU19_9BACT</name>
<dbReference type="CDD" id="cd03449">
    <property type="entry name" value="R_hydratase"/>
    <property type="match status" value="1"/>
</dbReference>